<protein>
    <submittedName>
        <fullName evidence="2">Uncharacterized protein</fullName>
    </submittedName>
</protein>
<organism evidence="2 3">
    <name type="scientific">Umbelopsis ramanniana AG</name>
    <dbReference type="NCBI Taxonomy" id="1314678"/>
    <lineage>
        <taxon>Eukaryota</taxon>
        <taxon>Fungi</taxon>
        <taxon>Fungi incertae sedis</taxon>
        <taxon>Mucoromycota</taxon>
        <taxon>Mucoromycotina</taxon>
        <taxon>Umbelopsidomycetes</taxon>
        <taxon>Umbelopsidales</taxon>
        <taxon>Umbelopsidaceae</taxon>
        <taxon>Umbelopsis</taxon>
    </lineage>
</organism>
<accession>A0AAD5HCP8</accession>
<evidence type="ECO:0000313" key="3">
    <source>
        <dbReference type="Proteomes" id="UP001206595"/>
    </source>
</evidence>
<keyword evidence="1" id="KW-0812">Transmembrane</keyword>
<dbReference type="GeneID" id="75914624"/>
<dbReference type="RefSeq" id="XP_051444306.1">
    <property type="nucleotide sequence ID" value="XM_051589279.1"/>
</dbReference>
<feature type="transmembrane region" description="Helical" evidence="1">
    <location>
        <begin position="20"/>
        <end position="38"/>
    </location>
</feature>
<evidence type="ECO:0000256" key="1">
    <source>
        <dbReference type="SAM" id="Phobius"/>
    </source>
</evidence>
<dbReference type="Proteomes" id="UP001206595">
    <property type="component" value="Unassembled WGS sequence"/>
</dbReference>
<evidence type="ECO:0000313" key="2">
    <source>
        <dbReference type="EMBL" id="KAI8579302.1"/>
    </source>
</evidence>
<feature type="transmembrane region" description="Helical" evidence="1">
    <location>
        <begin position="69"/>
        <end position="88"/>
    </location>
</feature>
<name>A0AAD5HCP8_UMBRA</name>
<comment type="caution">
    <text evidence="2">The sequence shown here is derived from an EMBL/GenBank/DDBJ whole genome shotgun (WGS) entry which is preliminary data.</text>
</comment>
<reference evidence="2" key="2">
    <citation type="journal article" date="2022" name="Proc. Natl. Acad. Sci. U.S.A.">
        <title>Diploid-dominant life cycles characterize the early evolution of Fungi.</title>
        <authorList>
            <person name="Amses K.R."/>
            <person name="Simmons D.R."/>
            <person name="Longcore J.E."/>
            <person name="Mondo S.J."/>
            <person name="Seto K."/>
            <person name="Jeronimo G.H."/>
            <person name="Bonds A.E."/>
            <person name="Quandt C.A."/>
            <person name="Davis W.J."/>
            <person name="Chang Y."/>
            <person name="Federici B.A."/>
            <person name="Kuo A."/>
            <person name="LaButti K."/>
            <person name="Pangilinan J."/>
            <person name="Andreopoulos W."/>
            <person name="Tritt A."/>
            <person name="Riley R."/>
            <person name="Hundley H."/>
            <person name="Johnson J."/>
            <person name="Lipzen A."/>
            <person name="Barry K."/>
            <person name="Lang B.F."/>
            <person name="Cuomo C.A."/>
            <person name="Buchler N.E."/>
            <person name="Grigoriev I.V."/>
            <person name="Spatafora J.W."/>
            <person name="Stajich J.E."/>
            <person name="James T.Y."/>
        </authorList>
    </citation>
    <scope>NUCLEOTIDE SEQUENCE</scope>
    <source>
        <strain evidence="2">AG</strain>
    </source>
</reference>
<gene>
    <name evidence="2" type="ORF">K450DRAFT_242566</name>
</gene>
<dbReference type="EMBL" id="MU620921">
    <property type="protein sequence ID" value="KAI8579302.1"/>
    <property type="molecule type" value="Genomic_DNA"/>
</dbReference>
<reference evidence="2" key="1">
    <citation type="submission" date="2021-06" db="EMBL/GenBank/DDBJ databases">
        <authorList>
            <consortium name="DOE Joint Genome Institute"/>
            <person name="Mondo S.J."/>
            <person name="Amses K.R."/>
            <person name="Simmons D.R."/>
            <person name="Longcore J.E."/>
            <person name="Seto K."/>
            <person name="Alves G.H."/>
            <person name="Bonds A.E."/>
            <person name="Quandt C.A."/>
            <person name="Davis W.J."/>
            <person name="Chang Y."/>
            <person name="Letcher P.M."/>
            <person name="Powell M.J."/>
            <person name="Kuo A."/>
            <person name="Labutti K."/>
            <person name="Pangilinan J."/>
            <person name="Andreopoulos W."/>
            <person name="Tritt A."/>
            <person name="Riley R."/>
            <person name="Hundley H."/>
            <person name="Johnson J."/>
            <person name="Lipzen A."/>
            <person name="Barry K."/>
            <person name="Berbee M.L."/>
            <person name="Buchler N.E."/>
            <person name="Grigoriev I.V."/>
            <person name="Spatafora J.W."/>
            <person name="Stajich J.E."/>
            <person name="James T.Y."/>
        </authorList>
    </citation>
    <scope>NUCLEOTIDE SEQUENCE</scope>
    <source>
        <strain evidence="2">AG</strain>
    </source>
</reference>
<keyword evidence="1" id="KW-1133">Transmembrane helix</keyword>
<keyword evidence="1" id="KW-0472">Membrane</keyword>
<sequence length="126" mass="14791">MVIHYHTSHTSPCKNFKTEGFHHIVFLRPLIGLLVATVQIGKYPLPSFCSLLLFVFFKLHSFINVSTFPLLFFSFIRCCLLFLYSMYLHPYHTTLRYKNRLKRWQAFGDLHGKQAVSTKGRMTSPF</sequence>
<keyword evidence="3" id="KW-1185">Reference proteome</keyword>
<dbReference type="AlphaFoldDB" id="A0AAD5HCP8"/>
<proteinExistence type="predicted"/>